<dbReference type="EMBL" id="MU006101">
    <property type="protein sequence ID" value="KAF2837095.1"/>
    <property type="molecule type" value="Genomic_DNA"/>
</dbReference>
<accession>A0A9P4S8E5</accession>
<dbReference type="AlphaFoldDB" id="A0A9P4S8E5"/>
<proteinExistence type="predicted"/>
<comment type="caution">
    <text evidence="1">The sequence shown here is derived from an EMBL/GenBank/DDBJ whole genome shotgun (WGS) entry which is preliminary data.</text>
</comment>
<keyword evidence="2" id="KW-1185">Reference proteome</keyword>
<name>A0A9P4S8E5_9PEZI</name>
<reference evidence="1" key="1">
    <citation type="journal article" date="2020" name="Stud. Mycol.">
        <title>101 Dothideomycetes genomes: a test case for predicting lifestyles and emergence of pathogens.</title>
        <authorList>
            <person name="Haridas S."/>
            <person name="Albert R."/>
            <person name="Binder M."/>
            <person name="Bloem J."/>
            <person name="Labutti K."/>
            <person name="Salamov A."/>
            <person name="Andreopoulos B."/>
            <person name="Baker S."/>
            <person name="Barry K."/>
            <person name="Bills G."/>
            <person name="Bluhm B."/>
            <person name="Cannon C."/>
            <person name="Castanera R."/>
            <person name="Culley D."/>
            <person name="Daum C."/>
            <person name="Ezra D."/>
            <person name="Gonzalez J."/>
            <person name="Henrissat B."/>
            <person name="Kuo A."/>
            <person name="Liang C."/>
            <person name="Lipzen A."/>
            <person name="Lutzoni F."/>
            <person name="Magnuson J."/>
            <person name="Mondo S."/>
            <person name="Nolan M."/>
            <person name="Ohm R."/>
            <person name="Pangilinan J."/>
            <person name="Park H.-J."/>
            <person name="Ramirez L."/>
            <person name="Alfaro M."/>
            <person name="Sun H."/>
            <person name="Tritt A."/>
            <person name="Yoshinaga Y."/>
            <person name="Zwiers L.-H."/>
            <person name="Turgeon B."/>
            <person name="Goodwin S."/>
            <person name="Spatafora J."/>
            <person name="Crous P."/>
            <person name="Grigoriev I."/>
        </authorList>
    </citation>
    <scope>NUCLEOTIDE SEQUENCE</scope>
    <source>
        <strain evidence="1">CBS 101060</strain>
    </source>
</reference>
<evidence type="ECO:0000313" key="1">
    <source>
        <dbReference type="EMBL" id="KAF2837095.1"/>
    </source>
</evidence>
<evidence type="ECO:0000313" key="2">
    <source>
        <dbReference type="Proteomes" id="UP000799429"/>
    </source>
</evidence>
<dbReference type="Proteomes" id="UP000799429">
    <property type="component" value="Unassembled WGS sequence"/>
</dbReference>
<gene>
    <name evidence="1" type="ORF">M501DRAFT_219432</name>
</gene>
<protein>
    <submittedName>
        <fullName evidence="1">Uncharacterized protein</fullName>
    </submittedName>
</protein>
<sequence>MASLLALFKELLDEICLLVEGEDLQRLRAVNYRLLQVSQRIRLLQEKFSCFQSAKCPSRWLWHNLTCSTFSSTAGKSFVDHIAWSNYNNSHTDPRFHNRNHLSSPCKSKLVLKGRMNVIVMVLGYTSIVTRQFRTGISTPIHLSKFHPHLVSRMIWHD</sequence>
<organism evidence="1 2">
    <name type="scientific">Patellaria atrata CBS 101060</name>
    <dbReference type="NCBI Taxonomy" id="1346257"/>
    <lineage>
        <taxon>Eukaryota</taxon>
        <taxon>Fungi</taxon>
        <taxon>Dikarya</taxon>
        <taxon>Ascomycota</taxon>
        <taxon>Pezizomycotina</taxon>
        <taxon>Dothideomycetes</taxon>
        <taxon>Dothideomycetes incertae sedis</taxon>
        <taxon>Patellariales</taxon>
        <taxon>Patellariaceae</taxon>
        <taxon>Patellaria</taxon>
    </lineage>
</organism>